<dbReference type="Proteomes" id="UP001157502">
    <property type="component" value="Chromosome 10"/>
</dbReference>
<accession>A0ACC2GRE8</accession>
<reference evidence="1" key="1">
    <citation type="submission" date="2021-05" db="EMBL/GenBank/DDBJ databases">
        <authorList>
            <person name="Pan Q."/>
            <person name="Jouanno E."/>
            <person name="Zahm M."/>
            <person name="Klopp C."/>
            <person name="Cabau C."/>
            <person name="Louis A."/>
            <person name="Berthelot C."/>
            <person name="Parey E."/>
            <person name="Roest Crollius H."/>
            <person name="Montfort J."/>
            <person name="Robinson-Rechavi M."/>
            <person name="Bouchez O."/>
            <person name="Lampietro C."/>
            <person name="Lopez Roques C."/>
            <person name="Donnadieu C."/>
            <person name="Postlethwait J."/>
            <person name="Bobe J."/>
            <person name="Dillon D."/>
            <person name="Chandos A."/>
            <person name="von Hippel F."/>
            <person name="Guiguen Y."/>
        </authorList>
    </citation>
    <scope>NUCLEOTIDE SEQUENCE</scope>
    <source>
        <strain evidence="1">YG-Jan2019</strain>
    </source>
</reference>
<organism evidence="1 2">
    <name type="scientific">Dallia pectoralis</name>
    <name type="common">Alaska blackfish</name>
    <dbReference type="NCBI Taxonomy" id="75939"/>
    <lineage>
        <taxon>Eukaryota</taxon>
        <taxon>Metazoa</taxon>
        <taxon>Chordata</taxon>
        <taxon>Craniata</taxon>
        <taxon>Vertebrata</taxon>
        <taxon>Euteleostomi</taxon>
        <taxon>Actinopterygii</taxon>
        <taxon>Neopterygii</taxon>
        <taxon>Teleostei</taxon>
        <taxon>Protacanthopterygii</taxon>
        <taxon>Esociformes</taxon>
        <taxon>Umbridae</taxon>
        <taxon>Dallia</taxon>
    </lineage>
</organism>
<dbReference type="EMBL" id="CM055737">
    <property type="protein sequence ID" value="KAJ8006132.1"/>
    <property type="molecule type" value="Genomic_DNA"/>
</dbReference>
<name>A0ACC2GRE8_DALPE</name>
<comment type="caution">
    <text evidence="1">The sequence shown here is derived from an EMBL/GenBank/DDBJ whole genome shotgun (WGS) entry which is preliminary data.</text>
</comment>
<protein>
    <submittedName>
        <fullName evidence="1">Uncharacterized protein</fullName>
    </submittedName>
</protein>
<sequence>MKGKAEVKWTEPDGPSVVSYSDKLKYFNLRILLQEGKGDGSEIITTGKHVYPFTFQIPAKKMPSSYVGKYGQITYSLKAKLIRTLWQIDKAKTEFPFVSKADVIFPGLREPQYGSKVVFLATGNISMGIHIETMGYSPGEAIKVISEVQNNSSLTVTPHFYLYEKLSFFAKDKRKVHTNDIITAIGEPVPAATRQTATKELTIPSHLSVSFLDCTILQLEYMLKVSLKVPMDKNPEVDLPLVILSNKSKAAEERLQEYSWSK</sequence>
<evidence type="ECO:0000313" key="1">
    <source>
        <dbReference type="EMBL" id="KAJ8006132.1"/>
    </source>
</evidence>
<proteinExistence type="predicted"/>
<evidence type="ECO:0000313" key="2">
    <source>
        <dbReference type="Proteomes" id="UP001157502"/>
    </source>
</evidence>
<keyword evidence="2" id="KW-1185">Reference proteome</keyword>
<gene>
    <name evidence="1" type="ORF">DPEC_G00125070</name>
</gene>